<dbReference type="EMBL" id="AYSA01000384">
    <property type="protein sequence ID" value="ESZ92462.1"/>
    <property type="molecule type" value="Genomic_DNA"/>
</dbReference>
<feature type="compositionally biased region" description="Polar residues" evidence="1">
    <location>
        <begin position="291"/>
        <end position="321"/>
    </location>
</feature>
<dbReference type="HOGENOM" id="CLU_425885_0_0_1"/>
<gene>
    <name evidence="2" type="ORF">SBOR_7125</name>
</gene>
<dbReference type="Proteomes" id="UP000019487">
    <property type="component" value="Unassembled WGS sequence"/>
</dbReference>
<protein>
    <submittedName>
        <fullName evidence="2">Uncharacterized protein</fullName>
    </submittedName>
</protein>
<reference evidence="2 3" key="1">
    <citation type="journal article" date="2014" name="Genome Announc.">
        <title>Draft genome sequence of Sclerotinia borealis, a psychrophilic plant pathogenic fungus.</title>
        <authorList>
            <person name="Mardanov A.V."/>
            <person name="Beletsky A.V."/>
            <person name="Kadnikov V.V."/>
            <person name="Ignatov A.N."/>
            <person name="Ravin N.V."/>
        </authorList>
    </citation>
    <scope>NUCLEOTIDE SEQUENCE [LARGE SCALE GENOMIC DNA]</scope>
    <source>
        <strain evidence="3">F-4157</strain>
    </source>
</reference>
<feature type="region of interest" description="Disordered" evidence="1">
    <location>
        <begin position="291"/>
        <end position="322"/>
    </location>
</feature>
<name>W9C6S5_SCLBF</name>
<accession>W9C6S5</accession>
<dbReference type="OrthoDB" id="3542616at2759"/>
<feature type="region of interest" description="Disordered" evidence="1">
    <location>
        <begin position="171"/>
        <end position="198"/>
    </location>
</feature>
<feature type="compositionally biased region" description="Polar residues" evidence="1">
    <location>
        <begin position="1"/>
        <end position="37"/>
    </location>
</feature>
<evidence type="ECO:0000256" key="1">
    <source>
        <dbReference type="SAM" id="MobiDB-lite"/>
    </source>
</evidence>
<dbReference type="AlphaFoldDB" id="W9C6S5"/>
<keyword evidence="3" id="KW-1185">Reference proteome</keyword>
<comment type="caution">
    <text evidence="2">The sequence shown here is derived from an EMBL/GenBank/DDBJ whole genome shotgun (WGS) entry which is preliminary data.</text>
</comment>
<organism evidence="2 3">
    <name type="scientific">Sclerotinia borealis (strain F-4128)</name>
    <dbReference type="NCBI Taxonomy" id="1432307"/>
    <lineage>
        <taxon>Eukaryota</taxon>
        <taxon>Fungi</taxon>
        <taxon>Dikarya</taxon>
        <taxon>Ascomycota</taxon>
        <taxon>Pezizomycotina</taxon>
        <taxon>Leotiomycetes</taxon>
        <taxon>Helotiales</taxon>
        <taxon>Sclerotiniaceae</taxon>
        <taxon>Sclerotinia</taxon>
    </lineage>
</organism>
<sequence>MKLANYSTSDDSGSDIGETTVSESSPSKDTIALQSSCRPKRKYESNDYSTEKNPAFSTVSEVISEIFGFSVEASTPVSGRTKSRDIPSPPKRRRKQRWIEQEGSLELLATRDFKNLAFRNDAKTEDRNMDEDDERICGGARHNWVNGMREGKGEDPFLNYLAYCKGLGVQSEPENGPKEPNTMNASSKNAGEKDHGNENVAGYLNLTTRSARLDEALRRVQRRRERSETILKTLKWWDGEVETATDEDNEEAGLIAASASNVGFSDDRCGSRGSTLVEEYEVVTPEDTGYQNTARSSISTEELFTSRGSLSTTASPLASGSTDEDAMEQQAGIQSHQIQHEMSKGCSGASSNGCGTNNEPKFVIVEDIEETSPRGQHNADHEKLDLSSSEFSYDRSEEDLECYTRIDKGESTRITAEMVESVKNIMVDTLCATAEELTNGFIKMFHKECSVSTEGETTWYDGVEEEIVEAVAKRVRCAFMHLKEDCNGALKKAENISPSCPKPKISARHSIFTNWDTAYPDNVMRPSELMRAVRVLISLTNPTPHCRAILENTPGSEYDALAVHIQHYLQIGAAVTCEEIMEGSACACCEREVGRGRMEMPCFVPWWKRIRKERMKKLEERWEKGVLSRKFLDSVKAAGGSWN</sequence>
<feature type="region of interest" description="Disordered" evidence="1">
    <location>
        <begin position="1"/>
        <end position="53"/>
    </location>
</feature>
<evidence type="ECO:0000313" key="3">
    <source>
        <dbReference type="Proteomes" id="UP000019487"/>
    </source>
</evidence>
<feature type="region of interest" description="Disordered" evidence="1">
    <location>
        <begin position="74"/>
        <end position="99"/>
    </location>
</feature>
<proteinExistence type="predicted"/>
<evidence type="ECO:0000313" key="2">
    <source>
        <dbReference type="EMBL" id="ESZ92462.1"/>
    </source>
</evidence>